<accession>A0A2R8B232</accession>
<gene>
    <name evidence="2" type="ORF">DEA8626_00195</name>
</gene>
<dbReference type="InterPro" id="IPR032710">
    <property type="entry name" value="NTF2-like_dom_sf"/>
</dbReference>
<dbReference type="RefSeq" id="WP_181366321.1">
    <property type="nucleotide sequence ID" value="NZ_OMOQ01000001.1"/>
</dbReference>
<dbReference type="SUPFAM" id="SSF54427">
    <property type="entry name" value="NTF2-like"/>
    <property type="match status" value="1"/>
</dbReference>
<evidence type="ECO:0000259" key="1">
    <source>
        <dbReference type="Pfam" id="PF12680"/>
    </source>
</evidence>
<evidence type="ECO:0000313" key="3">
    <source>
        <dbReference type="Proteomes" id="UP000244924"/>
    </source>
</evidence>
<dbReference type="InterPro" id="IPR037401">
    <property type="entry name" value="SnoaL-like"/>
</dbReference>
<dbReference type="EMBL" id="OMOQ01000001">
    <property type="protein sequence ID" value="SPH16684.1"/>
    <property type="molecule type" value="Genomic_DNA"/>
</dbReference>
<dbReference type="Gene3D" id="3.10.450.50">
    <property type="match status" value="1"/>
</dbReference>
<feature type="domain" description="SnoaL-like" evidence="1">
    <location>
        <begin position="23"/>
        <end position="111"/>
    </location>
</feature>
<keyword evidence="3" id="KW-1185">Reference proteome</keyword>
<protein>
    <recommendedName>
        <fullName evidence="1">SnoaL-like domain-containing protein</fullName>
    </recommendedName>
</protein>
<dbReference type="Pfam" id="PF12680">
    <property type="entry name" value="SnoaL_2"/>
    <property type="match status" value="1"/>
</dbReference>
<organism evidence="2 3">
    <name type="scientific">Albidovulum aquaemixtae</name>
    <dbReference type="NCBI Taxonomy" id="1542388"/>
    <lineage>
        <taxon>Bacteria</taxon>
        <taxon>Pseudomonadati</taxon>
        <taxon>Pseudomonadota</taxon>
        <taxon>Alphaproteobacteria</taxon>
        <taxon>Rhodobacterales</taxon>
        <taxon>Paracoccaceae</taxon>
        <taxon>Albidovulum</taxon>
    </lineage>
</organism>
<dbReference type="AlphaFoldDB" id="A0A2R8B232"/>
<reference evidence="2 3" key="1">
    <citation type="submission" date="2018-03" db="EMBL/GenBank/DDBJ databases">
        <authorList>
            <person name="Keele B.F."/>
        </authorList>
    </citation>
    <scope>NUCLEOTIDE SEQUENCE [LARGE SCALE GENOMIC DNA]</scope>
    <source>
        <strain evidence="2 3">CECT 8626</strain>
    </source>
</reference>
<sequence>MTSVPVEVSNFFLAMQVGCAGGEALAALFDEIAVYEEPFSGTVRRHEGRAAIMAAMALGWEIPMVDTRIEIRHAETTGGEVHVAWTCHSPSLPGGKGSGLNRFTFRDGRIISLITTLEEE</sequence>
<proteinExistence type="predicted"/>
<dbReference type="Proteomes" id="UP000244924">
    <property type="component" value="Unassembled WGS sequence"/>
</dbReference>
<name>A0A2R8B232_9RHOB</name>
<evidence type="ECO:0000313" key="2">
    <source>
        <dbReference type="EMBL" id="SPH16684.1"/>
    </source>
</evidence>